<feature type="chain" id="PRO_5011709757" evidence="1">
    <location>
        <begin position="19"/>
        <end position="146"/>
    </location>
</feature>
<proteinExistence type="predicted"/>
<name>A0A1I0WNF6_9FLAO</name>
<reference evidence="3" key="1">
    <citation type="submission" date="2016-10" db="EMBL/GenBank/DDBJ databases">
        <authorList>
            <person name="Varghese N."/>
            <person name="Submissions S."/>
        </authorList>
    </citation>
    <scope>NUCLEOTIDE SEQUENCE [LARGE SCALE GENOMIC DNA]</scope>
    <source>
        <strain evidence="3">DSM 21789</strain>
    </source>
</reference>
<dbReference type="InterPro" id="IPR032710">
    <property type="entry name" value="NTF2-like_dom_sf"/>
</dbReference>
<dbReference type="OrthoDB" id="117186at2"/>
<evidence type="ECO:0000313" key="3">
    <source>
        <dbReference type="Proteomes" id="UP000199604"/>
    </source>
</evidence>
<dbReference type="RefSeq" id="WP_091474361.1">
    <property type="nucleotide sequence ID" value="NZ_FOJT01000002.1"/>
</dbReference>
<evidence type="ECO:0000256" key="1">
    <source>
        <dbReference type="SAM" id="SignalP"/>
    </source>
</evidence>
<protein>
    <submittedName>
        <fullName evidence="2">Putative lumazine-binding</fullName>
    </submittedName>
</protein>
<keyword evidence="3" id="KW-1185">Reference proteome</keyword>
<gene>
    <name evidence="2" type="ORF">SAMN05660845_0892</name>
</gene>
<dbReference type="AlphaFoldDB" id="A0A1I0WNF6"/>
<sequence>MKNFVTLFILCFALNMNAQQFEIEKTVNTFFEGFHVKDTIKIKSVCHSTMILQSIMEGQKGTKLVDEKTEEFYKSFSTFPADMKFEEKILSYKVQIDGAMAHAWTPYEFYINGKLSHSGVNAFTFFKENNVWKIIYIIDTRRKNSK</sequence>
<dbReference type="EMBL" id="FOJT01000002">
    <property type="protein sequence ID" value="SFA90315.1"/>
    <property type="molecule type" value="Genomic_DNA"/>
</dbReference>
<dbReference type="Proteomes" id="UP000199604">
    <property type="component" value="Unassembled WGS sequence"/>
</dbReference>
<keyword evidence="1" id="KW-0732">Signal</keyword>
<organism evidence="2 3">
    <name type="scientific">Flavobacterium swingsii</name>
    <dbReference type="NCBI Taxonomy" id="498292"/>
    <lineage>
        <taxon>Bacteria</taxon>
        <taxon>Pseudomonadati</taxon>
        <taxon>Bacteroidota</taxon>
        <taxon>Flavobacteriia</taxon>
        <taxon>Flavobacteriales</taxon>
        <taxon>Flavobacteriaceae</taxon>
        <taxon>Flavobacterium</taxon>
    </lineage>
</organism>
<dbReference type="SUPFAM" id="SSF54427">
    <property type="entry name" value="NTF2-like"/>
    <property type="match status" value="1"/>
</dbReference>
<dbReference type="Gene3D" id="3.10.450.50">
    <property type="match status" value="1"/>
</dbReference>
<dbReference type="STRING" id="498292.SAMN05660845_0892"/>
<feature type="signal peptide" evidence="1">
    <location>
        <begin position="1"/>
        <end position="18"/>
    </location>
</feature>
<accession>A0A1I0WNF6</accession>
<evidence type="ECO:0000313" key="2">
    <source>
        <dbReference type="EMBL" id="SFA90315.1"/>
    </source>
</evidence>